<reference evidence="1" key="1">
    <citation type="submission" date="2021-02" db="EMBL/GenBank/DDBJ databases">
        <authorList>
            <person name="Palmer J.M."/>
        </authorList>
    </citation>
    <scope>NUCLEOTIDE SEQUENCE</scope>
    <source>
        <strain evidence="1">SCRP23</strain>
    </source>
</reference>
<keyword evidence="1" id="KW-0378">Hydrolase</keyword>
<dbReference type="AlphaFoldDB" id="A0A8T1WM50"/>
<comment type="caution">
    <text evidence="1">The sequence shown here is derived from an EMBL/GenBank/DDBJ whole genome shotgun (WGS) entry which is preliminary data.</text>
</comment>
<dbReference type="EMBL" id="JAGDFL010000274">
    <property type="protein sequence ID" value="KAG7394415.1"/>
    <property type="molecule type" value="Genomic_DNA"/>
</dbReference>
<accession>A0A8T1WM50</accession>
<evidence type="ECO:0000313" key="1">
    <source>
        <dbReference type="EMBL" id="KAG7394415.1"/>
    </source>
</evidence>
<gene>
    <name evidence="1" type="primary">USP34_1</name>
    <name evidence="1" type="ORF">PHYBOEH_005222</name>
</gene>
<dbReference type="Proteomes" id="UP000693981">
    <property type="component" value="Unassembled WGS sequence"/>
</dbReference>
<protein>
    <submittedName>
        <fullName evidence="1">Ubiquitin carboxyl-terminal hydrolase 34</fullName>
    </submittedName>
</protein>
<name>A0A8T1WM50_9STRA</name>
<sequence>MAAELREGAAHVAQELQRDFEETCLAIASDLAASDDPTRLLELVMTLCDKATFGLTAELQQRLDREFLPQVVQLLLTKSFDLRAVEGVNTFFQWTLATIASRVQQRDVCHLLCLTRILEAHRRFYLYHGKSGDKNSLTQLGEKNPNWEFALRDKIGYTSRYFVLNLEYWGQVGGFALFLDLLHHQNTTFEQLQLVLRTMYAVKDYVSPPFLGGYFPKLVDSVSDFVQNVPSAEFHKLSRDSLMEVVQIAELLLVKVQHDFDAFGGQNLLLRQLCEQRVQLLRLEISLRFFRASQLEKRIYGLTEIVVVVTRLYNDQIQLQPEPTATSLFATLSFLVDWMHEKQLVQELFGHKMHVELVKRSTSLFQFVSELECLPTEWLDLLWSCYHAETESGAQAVETQPLRPTQQRHEAFRGTIHDLMLEMVEFMELPSLNHVLSRIEAVQANLDANQLGLLSAIAARKIFLEEGTPPAKLSLRQRILTHLWTAVLPSVKTEDFRDEILLRMHEMLRLEVEIDEVRPVLMGRKKNRLSC</sequence>
<dbReference type="OrthoDB" id="289038at2759"/>
<proteinExistence type="predicted"/>
<evidence type="ECO:0000313" key="2">
    <source>
        <dbReference type="Proteomes" id="UP000693981"/>
    </source>
</evidence>
<keyword evidence="2" id="KW-1185">Reference proteome</keyword>
<dbReference type="GO" id="GO:0016787">
    <property type="term" value="F:hydrolase activity"/>
    <property type="evidence" value="ECO:0007669"/>
    <property type="project" value="UniProtKB-KW"/>
</dbReference>
<organism evidence="1 2">
    <name type="scientific">Phytophthora boehmeriae</name>
    <dbReference type="NCBI Taxonomy" id="109152"/>
    <lineage>
        <taxon>Eukaryota</taxon>
        <taxon>Sar</taxon>
        <taxon>Stramenopiles</taxon>
        <taxon>Oomycota</taxon>
        <taxon>Peronosporomycetes</taxon>
        <taxon>Peronosporales</taxon>
        <taxon>Peronosporaceae</taxon>
        <taxon>Phytophthora</taxon>
    </lineage>
</organism>